<dbReference type="PANTHER" id="PTHR19300:SF57">
    <property type="entry name" value="BETA-1,4-N-ACETYLGALACTOSAMINYLTRANSFERASE"/>
    <property type="match status" value="1"/>
</dbReference>
<proteinExistence type="inferred from homology"/>
<evidence type="ECO:0000256" key="6">
    <source>
        <dbReference type="ARBA" id="ARBA00022692"/>
    </source>
</evidence>
<dbReference type="InterPro" id="IPR003859">
    <property type="entry name" value="Galactosyl_T"/>
</dbReference>
<dbReference type="EC" id="2.4.1.-" evidence="11"/>
<feature type="domain" description="Galactosyltransferase N-terminal" evidence="13">
    <location>
        <begin position="170"/>
        <end position="303"/>
    </location>
</feature>
<keyword evidence="7 11" id="KW-0735">Signal-anchor</keyword>
<comment type="pathway">
    <text evidence="2 11">Protein modification; protein glycosylation.</text>
</comment>
<dbReference type="GO" id="GO:0016020">
    <property type="term" value="C:membrane"/>
    <property type="evidence" value="ECO:0007669"/>
    <property type="project" value="UniProtKB-SubCell"/>
</dbReference>
<dbReference type="GO" id="GO:0005794">
    <property type="term" value="C:Golgi apparatus"/>
    <property type="evidence" value="ECO:0007669"/>
    <property type="project" value="TreeGrafter"/>
</dbReference>
<dbReference type="CDD" id="cd00899">
    <property type="entry name" value="b4GalT"/>
    <property type="match status" value="1"/>
</dbReference>
<sequence>MTFDNLIKINKYLLLISIRSNSDEFSISQIDLMLPTQADIMANRRLLYRVMIILFIIVIGVQYFYLNPLNKITVPSTSQPKKNNNNVASLFFFKTVSKGDSKNLGSLDPNNSLITVELPSVPHPSVITKNEKNISSSSPGSIRLANGTMFVHPAANSTVNTTGETYQEFCPVPPPNLVGFVKVNLVAPPTLQIISRMHQDLDLGGHYKPPQCKSKDKVAIVVPFRDREEHLRIFLYNIHPVLKRQMIEYNIFVIEQGGGEPFNRAMLFNVGFMEAMKREKYDCFIFHDVDLIPENDHNLYNCPIQPRHMSVAVDKMNYQLPYKTLFGGISALRTEHFKLLNGFSNVFWGWGAEDDDMANRIAFRGLFISRPSPDVARYKMLKHKHQKLNNNRYRMLLKGKQRFNIDGLSNLNYTVDQIVLEKLFTLIRVQLVRVGDG</sequence>
<keyword evidence="5 11" id="KW-0808">Transferase</keyword>
<evidence type="ECO:0000256" key="2">
    <source>
        <dbReference type="ARBA" id="ARBA00004922"/>
    </source>
</evidence>
<protein>
    <recommendedName>
        <fullName evidence="11">Beta-1,4-N-acetylgalactosaminyltransferase</fullName>
        <ecNumber evidence="11">2.4.1.-</ecNumber>
    </recommendedName>
    <alternativeName>
        <fullName evidence="11">Beta-4-GalNAcT</fullName>
    </alternativeName>
</protein>
<keyword evidence="4 11" id="KW-0328">Glycosyltransferase</keyword>
<gene>
    <name evidence="14" type="ORF">AFUS01_LOCUS15569</name>
</gene>
<evidence type="ECO:0000313" key="15">
    <source>
        <dbReference type="Proteomes" id="UP000708208"/>
    </source>
</evidence>
<keyword evidence="9 11" id="KW-0472">Membrane</keyword>
<feature type="transmembrane region" description="Helical" evidence="11">
    <location>
        <begin position="46"/>
        <end position="66"/>
    </location>
</feature>
<evidence type="ECO:0000256" key="1">
    <source>
        <dbReference type="ARBA" id="ARBA00004606"/>
    </source>
</evidence>
<keyword evidence="11" id="KW-0479">Metal-binding</keyword>
<comment type="caution">
    <text evidence="14">The sequence shown here is derived from an EMBL/GenBank/DDBJ whole genome shotgun (WGS) entry which is preliminary data.</text>
</comment>
<dbReference type="GO" id="GO:0005975">
    <property type="term" value="P:carbohydrate metabolic process"/>
    <property type="evidence" value="ECO:0007669"/>
    <property type="project" value="InterPro"/>
</dbReference>
<comment type="function">
    <text evidence="11">Catalyzes the transfer of galactose onto proteins or lipids.</text>
</comment>
<dbReference type="InterPro" id="IPR027791">
    <property type="entry name" value="Galactosyl_T_C"/>
</dbReference>
<dbReference type="Pfam" id="PF13733">
    <property type="entry name" value="Glyco_transf_7N"/>
    <property type="match status" value="1"/>
</dbReference>
<reference evidence="14" key="1">
    <citation type="submission" date="2021-06" db="EMBL/GenBank/DDBJ databases">
        <authorList>
            <person name="Hodson N. C."/>
            <person name="Mongue J. A."/>
            <person name="Jaron S. K."/>
        </authorList>
    </citation>
    <scope>NUCLEOTIDE SEQUENCE</scope>
</reference>
<dbReference type="InterPro" id="IPR027995">
    <property type="entry name" value="Galactosyl_T_N"/>
</dbReference>
<evidence type="ECO:0000256" key="9">
    <source>
        <dbReference type="ARBA" id="ARBA00023136"/>
    </source>
</evidence>
<evidence type="ECO:0000256" key="4">
    <source>
        <dbReference type="ARBA" id="ARBA00022676"/>
    </source>
</evidence>
<organism evidence="14 15">
    <name type="scientific">Allacma fusca</name>
    <dbReference type="NCBI Taxonomy" id="39272"/>
    <lineage>
        <taxon>Eukaryota</taxon>
        <taxon>Metazoa</taxon>
        <taxon>Ecdysozoa</taxon>
        <taxon>Arthropoda</taxon>
        <taxon>Hexapoda</taxon>
        <taxon>Collembola</taxon>
        <taxon>Symphypleona</taxon>
        <taxon>Sminthuridae</taxon>
        <taxon>Allacma</taxon>
    </lineage>
</organism>
<dbReference type="AlphaFoldDB" id="A0A8J2JZA6"/>
<evidence type="ECO:0000256" key="11">
    <source>
        <dbReference type="RuleBase" id="RU368121"/>
    </source>
</evidence>
<dbReference type="PANTHER" id="PTHR19300">
    <property type="entry name" value="BETA-1,4-GALACTOSYLTRANSFERASE"/>
    <property type="match status" value="1"/>
</dbReference>
<accession>A0A8J2JZA6</accession>
<comment type="cofactor">
    <cofactor evidence="11">
        <name>Mn(2+)</name>
        <dbReference type="ChEBI" id="CHEBI:29035"/>
    </cofactor>
</comment>
<keyword evidence="11" id="KW-0464">Manganese</keyword>
<dbReference type="Proteomes" id="UP000708208">
    <property type="component" value="Unassembled WGS sequence"/>
</dbReference>
<evidence type="ECO:0000259" key="13">
    <source>
        <dbReference type="Pfam" id="PF13733"/>
    </source>
</evidence>
<evidence type="ECO:0000256" key="7">
    <source>
        <dbReference type="ARBA" id="ARBA00022968"/>
    </source>
</evidence>
<evidence type="ECO:0000256" key="10">
    <source>
        <dbReference type="ARBA" id="ARBA00023180"/>
    </source>
</evidence>
<evidence type="ECO:0000259" key="12">
    <source>
        <dbReference type="Pfam" id="PF02709"/>
    </source>
</evidence>
<keyword evidence="15" id="KW-1185">Reference proteome</keyword>
<dbReference type="EMBL" id="CAJVCH010138609">
    <property type="protein sequence ID" value="CAG7726673.1"/>
    <property type="molecule type" value="Genomic_DNA"/>
</dbReference>
<evidence type="ECO:0000256" key="8">
    <source>
        <dbReference type="ARBA" id="ARBA00022989"/>
    </source>
</evidence>
<evidence type="ECO:0000313" key="14">
    <source>
        <dbReference type="EMBL" id="CAG7726673.1"/>
    </source>
</evidence>
<keyword evidence="8 11" id="KW-1133">Transmembrane helix</keyword>
<comment type="subcellular location">
    <subcellularLocation>
        <location evidence="1 11">Membrane</location>
        <topology evidence="1 11">Single-pass type II membrane protein</topology>
    </subcellularLocation>
</comment>
<evidence type="ECO:0000256" key="5">
    <source>
        <dbReference type="ARBA" id="ARBA00022679"/>
    </source>
</evidence>
<keyword evidence="10 11" id="KW-0325">Glycoprotein</keyword>
<dbReference type="GO" id="GO:0046872">
    <property type="term" value="F:metal ion binding"/>
    <property type="evidence" value="ECO:0007669"/>
    <property type="project" value="UniProtKB-UniRule"/>
</dbReference>
<comment type="similarity">
    <text evidence="3 11">Belongs to the glycosyltransferase 7 family.</text>
</comment>
<name>A0A8J2JZA6_9HEXA</name>
<feature type="domain" description="Galactosyltransferase C-terminal" evidence="12">
    <location>
        <begin position="307"/>
        <end position="384"/>
    </location>
</feature>
<dbReference type="GO" id="GO:0008378">
    <property type="term" value="F:galactosyltransferase activity"/>
    <property type="evidence" value="ECO:0007669"/>
    <property type="project" value="TreeGrafter"/>
</dbReference>
<keyword evidence="6 11" id="KW-0812">Transmembrane</keyword>
<dbReference type="Pfam" id="PF02709">
    <property type="entry name" value="Glyco_transf_7C"/>
    <property type="match status" value="1"/>
</dbReference>
<evidence type="ECO:0000256" key="3">
    <source>
        <dbReference type="ARBA" id="ARBA00005735"/>
    </source>
</evidence>
<dbReference type="OrthoDB" id="10038994at2759"/>